<dbReference type="RefSeq" id="WP_214175008.1">
    <property type="nucleotide sequence ID" value="NZ_JAHCVK010000002.1"/>
</dbReference>
<evidence type="ECO:0000256" key="1">
    <source>
        <dbReference type="ARBA" id="ARBA00007274"/>
    </source>
</evidence>
<comment type="similarity">
    <text evidence="1">Belongs to the transferase hexapeptide repeat family.</text>
</comment>
<dbReference type="NCBIfam" id="TIGR03570">
    <property type="entry name" value="NeuD_NnaD"/>
    <property type="match status" value="1"/>
</dbReference>
<sequence>MTINSHLLVYGCGGHGRSVADILIANEPDISLCFIDDHARENEHLYGFPVLNVWNGSEIQYFLAIGDNVKRANKLEQMDVELLVSVISKTAHIGHMATIAKGVFVGNFAHIGPEAVIGINTIVNNGAIIEHEVKVGAHCHIGPSATISGRCTIGDLVFVGVGTTIKDYISVCSNVTIGAGATVVMDIKEPGVYAGCPARKIR</sequence>
<dbReference type="SUPFAM" id="SSF51161">
    <property type="entry name" value="Trimeric LpxA-like enzymes"/>
    <property type="match status" value="1"/>
</dbReference>
<dbReference type="InterPro" id="IPR011004">
    <property type="entry name" value="Trimer_LpxA-like_sf"/>
</dbReference>
<dbReference type="Proteomes" id="UP000756860">
    <property type="component" value="Unassembled WGS sequence"/>
</dbReference>
<accession>A0ABS5SCC2</accession>
<dbReference type="Pfam" id="PF17836">
    <property type="entry name" value="PglD_N"/>
    <property type="match status" value="1"/>
</dbReference>
<comment type="caution">
    <text evidence="3">The sequence shown here is derived from an EMBL/GenBank/DDBJ whole genome shotgun (WGS) entry which is preliminary data.</text>
</comment>
<evidence type="ECO:0000313" key="3">
    <source>
        <dbReference type="EMBL" id="MBT0653023.1"/>
    </source>
</evidence>
<feature type="domain" description="PglD N-terminal" evidence="2">
    <location>
        <begin position="7"/>
        <end position="77"/>
    </location>
</feature>
<dbReference type="PANTHER" id="PTHR43300">
    <property type="entry name" value="ACETYLTRANSFERASE"/>
    <property type="match status" value="1"/>
</dbReference>
<dbReference type="InterPro" id="IPR041561">
    <property type="entry name" value="PglD_N"/>
</dbReference>
<name>A0ABS5SCC2_9BACT</name>
<dbReference type="CDD" id="cd03360">
    <property type="entry name" value="LbH_AT_putative"/>
    <property type="match status" value="1"/>
</dbReference>
<dbReference type="PANTHER" id="PTHR43300:SF7">
    <property type="entry name" value="UDP-N-ACETYLBACILLOSAMINE N-ACETYLTRANSFERASE"/>
    <property type="match status" value="1"/>
</dbReference>
<evidence type="ECO:0000259" key="2">
    <source>
        <dbReference type="Pfam" id="PF17836"/>
    </source>
</evidence>
<dbReference type="InterPro" id="IPR020019">
    <property type="entry name" value="AcTrfase_PglD-like"/>
</dbReference>
<dbReference type="InterPro" id="IPR050179">
    <property type="entry name" value="Trans_hexapeptide_repeat"/>
</dbReference>
<dbReference type="Gene3D" id="2.160.10.10">
    <property type="entry name" value="Hexapeptide repeat proteins"/>
    <property type="match status" value="1"/>
</dbReference>
<evidence type="ECO:0000313" key="4">
    <source>
        <dbReference type="Proteomes" id="UP000756860"/>
    </source>
</evidence>
<reference evidence="3 4" key="1">
    <citation type="submission" date="2021-05" db="EMBL/GenBank/DDBJ databases">
        <title>The draft genome of Geobacter luticola JCM 17780.</title>
        <authorList>
            <person name="Xu Z."/>
            <person name="Masuda Y."/>
            <person name="Itoh H."/>
            <person name="Senoo K."/>
        </authorList>
    </citation>
    <scope>NUCLEOTIDE SEQUENCE [LARGE SCALE GENOMIC DNA]</scope>
    <source>
        <strain evidence="3 4">JCM 17780</strain>
    </source>
</reference>
<protein>
    <submittedName>
        <fullName evidence="3">NeuD/PglB/VioB family sugar acetyltransferase</fullName>
    </submittedName>
</protein>
<proteinExistence type="inferred from homology"/>
<keyword evidence="4" id="KW-1185">Reference proteome</keyword>
<dbReference type="Gene3D" id="3.40.50.20">
    <property type="match status" value="1"/>
</dbReference>
<dbReference type="EMBL" id="JAHCVK010000002">
    <property type="protein sequence ID" value="MBT0653023.1"/>
    <property type="molecule type" value="Genomic_DNA"/>
</dbReference>
<gene>
    <name evidence="3" type="ORF">KI810_08140</name>
</gene>
<organism evidence="3 4">
    <name type="scientific">Geomobilimonas luticola</name>
    <dbReference type="NCBI Taxonomy" id="1114878"/>
    <lineage>
        <taxon>Bacteria</taxon>
        <taxon>Pseudomonadati</taxon>
        <taxon>Thermodesulfobacteriota</taxon>
        <taxon>Desulfuromonadia</taxon>
        <taxon>Geobacterales</taxon>
        <taxon>Geobacteraceae</taxon>
        <taxon>Geomobilimonas</taxon>
    </lineage>
</organism>